<accession>A0ABX6P385</accession>
<evidence type="ECO:0000313" key="5">
    <source>
        <dbReference type="EMBL" id="QJW83974.1"/>
    </source>
</evidence>
<feature type="region of interest" description="Disordered" evidence="3">
    <location>
        <begin position="547"/>
        <end position="571"/>
    </location>
</feature>
<feature type="domain" description="Bacterial surface antigen (D15)" evidence="4">
    <location>
        <begin position="361"/>
        <end position="505"/>
    </location>
</feature>
<keyword evidence="2" id="KW-0472">Membrane</keyword>
<dbReference type="Gene3D" id="3.10.20.310">
    <property type="entry name" value="membrane protein fhac"/>
    <property type="match status" value="1"/>
</dbReference>
<feature type="region of interest" description="Disordered" evidence="3">
    <location>
        <begin position="610"/>
        <end position="631"/>
    </location>
</feature>
<reference evidence="5 6" key="2">
    <citation type="submission" date="2020-05" db="EMBL/GenBank/DDBJ databases">
        <authorList>
            <person name="Khan S.A."/>
            <person name="Jeon C.O."/>
            <person name="Chun B.H."/>
        </authorList>
    </citation>
    <scope>NUCLEOTIDE SEQUENCE [LARGE SCALE GENOMIC DNA]</scope>
    <source>
        <strain evidence="5 6">H242</strain>
    </source>
</reference>
<organism evidence="5 6">
    <name type="scientific">Ramlibacter terrae</name>
    <dbReference type="NCBI Taxonomy" id="2732511"/>
    <lineage>
        <taxon>Bacteria</taxon>
        <taxon>Pseudomonadati</taxon>
        <taxon>Pseudomonadota</taxon>
        <taxon>Betaproteobacteria</taxon>
        <taxon>Burkholderiales</taxon>
        <taxon>Comamonadaceae</taxon>
        <taxon>Ramlibacter</taxon>
    </lineage>
</organism>
<evidence type="ECO:0000256" key="2">
    <source>
        <dbReference type="ARBA" id="ARBA00023136"/>
    </source>
</evidence>
<evidence type="ECO:0000256" key="1">
    <source>
        <dbReference type="ARBA" id="ARBA00004370"/>
    </source>
</evidence>
<evidence type="ECO:0000256" key="3">
    <source>
        <dbReference type="SAM" id="MobiDB-lite"/>
    </source>
</evidence>
<keyword evidence="6" id="KW-1185">Reference proteome</keyword>
<protein>
    <submittedName>
        <fullName evidence="5">BamA/TamA family outer membrane protein</fullName>
    </submittedName>
</protein>
<dbReference type="Proteomes" id="UP000500826">
    <property type="component" value="Chromosome"/>
</dbReference>
<name>A0ABX6P385_9BURK</name>
<reference evidence="5 6" key="1">
    <citation type="submission" date="2020-05" db="EMBL/GenBank/DDBJ databases">
        <title>Ramlibacter rhizophilus sp. nov., isolated from rhizosphere soil of national flower Mugunghwa from South Korea.</title>
        <authorList>
            <person name="Zheng-Fei Y."/>
            <person name="Huan T."/>
        </authorList>
    </citation>
    <scope>NUCLEOTIDE SEQUENCE [LARGE SCALE GENOMIC DNA]</scope>
    <source>
        <strain evidence="5 6">H242</strain>
    </source>
</reference>
<comment type="subcellular location">
    <subcellularLocation>
        <location evidence="1">Membrane</location>
    </subcellularLocation>
</comment>
<dbReference type="Gene3D" id="2.40.160.50">
    <property type="entry name" value="membrane protein fhac: a member of the omp85/tpsb transporter family"/>
    <property type="match status" value="1"/>
</dbReference>
<proteinExistence type="predicted"/>
<feature type="region of interest" description="Disordered" evidence="3">
    <location>
        <begin position="122"/>
        <end position="144"/>
    </location>
</feature>
<evidence type="ECO:0000259" key="4">
    <source>
        <dbReference type="Pfam" id="PF01103"/>
    </source>
</evidence>
<dbReference type="InterPro" id="IPR000184">
    <property type="entry name" value="Bac_surfAg_D15"/>
</dbReference>
<gene>
    <name evidence="5" type="ORF">HK414_08490</name>
</gene>
<sequence length="693" mass="75659">MAQQPSFDLVVRSSNDDLRELLETHLEIRRFREVTDLDDAELARLIVIAEKDARELLATQGFFSPEVRIAREAGAARPQLVVTVEPGTQAGVAGVEINFEGDISTSEDPDAVAQRRDITSDWGLPAGRASPRTGGTPPSRLPPAPLVAKRYPAGRISYSVADVDAATNEARLGLKLDSGALFRPGTLQVTGMERYDPILVPRLARLPVGMVYDQEKIVQAQLRLAASGYFDSAFIFVDPEGDPDAAPVQVTVREAPMQKVVLGVGITTDGGPRLTPEHTHNRLPAIGWRAQTKLQLEKRNPLAQTEWTSIPAEDGWRWGVLARADRLDDDRVFTRSQQLRAGRLRNEDHIDRNVYVQYERSSVSNPRGVVLTPLELGQGSAISAHYAWTGRYFDDITSPTSGFGVGFEVGAGVTLAGDHAPFQRTLFKGLAYKPLERGRIQFRGQLGAVLARDNAAIPATQLFRTGGDTTVRGYKYLDIGVPLGGDYVGPGRFMVVGSAEWQRPLRRGGRTSDWKAPCSSMRAPWPTASATCARRSASAPACAGRARWARSRPRSPTASRRAGRACTSRRGSRFELDAARPALDQPGAAGPRAAARDRGRRALVVGGPGGFARMGPAARRQGQPLQTDGVQGSVRNGWRIQRMVWEKDGLRIEALDITLKWQPLALLSRTLRVDRSAWAPCASPTRARRTTSR</sequence>
<dbReference type="EMBL" id="CP053418">
    <property type="protein sequence ID" value="QJW83974.1"/>
    <property type="molecule type" value="Genomic_DNA"/>
</dbReference>
<evidence type="ECO:0000313" key="6">
    <source>
        <dbReference type="Proteomes" id="UP000500826"/>
    </source>
</evidence>
<dbReference type="Pfam" id="PF01103">
    <property type="entry name" value="Omp85"/>
    <property type="match status" value="1"/>
</dbReference>